<dbReference type="PANTHER" id="PTHR37804">
    <property type="entry name" value="CDAA REGULATORY PROTEIN CDAR"/>
    <property type="match status" value="1"/>
</dbReference>
<dbReference type="Gene3D" id="2.170.120.40">
    <property type="entry name" value="YbbR-like domain"/>
    <property type="match status" value="1"/>
</dbReference>
<evidence type="ECO:0000313" key="2">
    <source>
        <dbReference type="Proteomes" id="UP001596297"/>
    </source>
</evidence>
<name>A0ABW1YDL8_9DEIO</name>
<dbReference type="InterPro" id="IPR053154">
    <property type="entry name" value="c-di-AMP_regulator"/>
</dbReference>
<reference evidence="2" key="1">
    <citation type="journal article" date="2019" name="Int. J. Syst. Evol. Microbiol.">
        <title>The Global Catalogue of Microorganisms (GCM) 10K type strain sequencing project: providing services to taxonomists for standard genome sequencing and annotation.</title>
        <authorList>
            <consortium name="The Broad Institute Genomics Platform"/>
            <consortium name="The Broad Institute Genome Sequencing Center for Infectious Disease"/>
            <person name="Wu L."/>
            <person name="Ma J."/>
        </authorList>
    </citation>
    <scope>NUCLEOTIDE SEQUENCE [LARGE SCALE GENOMIC DNA]</scope>
    <source>
        <strain evidence="2">CGMCC 1.15772</strain>
    </source>
</reference>
<dbReference type="Proteomes" id="UP001596297">
    <property type="component" value="Unassembled WGS sequence"/>
</dbReference>
<dbReference type="PANTHER" id="PTHR37804:SF1">
    <property type="entry name" value="CDAA REGULATORY PROTEIN CDAR"/>
    <property type="match status" value="1"/>
</dbReference>
<organism evidence="1 2">
    <name type="scientific">Deinococcus lacus</name>
    <dbReference type="NCBI Taxonomy" id="392561"/>
    <lineage>
        <taxon>Bacteria</taxon>
        <taxon>Thermotogati</taxon>
        <taxon>Deinococcota</taxon>
        <taxon>Deinococci</taxon>
        <taxon>Deinococcales</taxon>
        <taxon>Deinococcaceae</taxon>
        <taxon>Deinococcus</taxon>
    </lineage>
</organism>
<accession>A0ABW1YDL8</accession>
<protein>
    <submittedName>
        <fullName evidence="1">YbbR-like domain-containing protein</fullName>
    </submittedName>
</protein>
<sequence>MTRPRRPQVRVQRLWRQATADLIPKLLALLTASVIWFFASEDRRATVEQSFEVPITVRDRTAGQEGGSTRAASQLTPETVRVTLSGRPERLGELRGETIEAVIDLTGLPEGSFSRPTTVTAPPGTTLVSTVPERVQGFLDTVTSRTLPVTLSVIPPQGNNLPAYSVSPQQVTVSGPSRQVAAVQAVVTVPEPISSGQSVALRLLALDASGQAADVKLSPQQVSVTRVDSGSLPIRTVAVELVPPPAGLSIKNSTLTPQQVRLVGPSEALAGLEKVYGTVGYAPGSSTQAVQLRLPAGVEPLDTVTARLEVERRVLQD</sequence>
<dbReference type="RefSeq" id="WP_380083143.1">
    <property type="nucleotide sequence ID" value="NZ_JBHSWD010000001.1"/>
</dbReference>
<dbReference type="Pfam" id="PF07949">
    <property type="entry name" value="YbbR"/>
    <property type="match status" value="1"/>
</dbReference>
<dbReference type="InterPro" id="IPR012505">
    <property type="entry name" value="YbbR"/>
</dbReference>
<dbReference type="Gene3D" id="2.170.120.30">
    <property type="match status" value="1"/>
</dbReference>
<gene>
    <name evidence="1" type="ORF">ACFP81_09015</name>
</gene>
<keyword evidence="2" id="KW-1185">Reference proteome</keyword>
<dbReference type="EMBL" id="JBHSWD010000001">
    <property type="protein sequence ID" value="MFC6592128.1"/>
    <property type="molecule type" value="Genomic_DNA"/>
</dbReference>
<evidence type="ECO:0000313" key="1">
    <source>
        <dbReference type="EMBL" id="MFC6592128.1"/>
    </source>
</evidence>
<proteinExistence type="predicted"/>
<comment type="caution">
    <text evidence="1">The sequence shown here is derived from an EMBL/GenBank/DDBJ whole genome shotgun (WGS) entry which is preliminary data.</text>
</comment>